<keyword evidence="3" id="KW-1185">Reference proteome</keyword>
<dbReference type="SUPFAM" id="SSF109854">
    <property type="entry name" value="DinB/YfiT-like putative metalloenzymes"/>
    <property type="match status" value="1"/>
</dbReference>
<evidence type="ECO:0000313" key="3">
    <source>
        <dbReference type="Proteomes" id="UP000659124"/>
    </source>
</evidence>
<proteinExistence type="predicted"/>
<sequence length="166" mass="18267">MLVSVLVSGQTATPTFKSVLLSQLRSTHNQKDWFVPANTAVAGLTAEQANWKDGKGNHSVGQLVQHLVFWNERSLAKLQGKPKKEFSGDNNETFADVNKVSWDAAVKKLDEILTGLEQYVEKADEKSLAAAADEIAHISAHNAYHVGQILFVRKEQGSWNPENGVK</sequence>
<dbReference type="InterPro" id="IPR024775">
    <property type="entry name" value="DinB-like"/>
</dbReference>
<organism evidence="2 3">
    <name type="scientific">Chitinophaga qingshengii</name>
    <dbReference type="NCBI Taxonomy" id="1569794"/>
    <lineage>
        <taxon>Bacteria</taxon>
        <taxon>Pseudomonadati</taxon>
        <taxon>Bacteroidota</taxon>
        <taxon>Chitinophagia</taxon>
        <taxon>Chitinophagales</taxon>
        <taxon>Chitinophagaceae</taxon>
        <taxon>Chitinophaga</taxon>
    </lineage>
</organism>
<evidence type="ECO:0000313" key="2">
    <source>
        <dbReference type="EMBL" id="MBC9929908.1"/>
    </source>
</evidence>
<reference evidence="2 3" key="1">
    <citation type="submission" date="2020-09" db="EMBL/GenBank/DDBJ databases">
        <title>Genome sequences of type strains of Chitinophaga qingshengii and Chitinophaga varians.</title>
        <authorList>
            <person name="Kittiwongwattana C."/>
        </authorList>
    </citation>
    <scope>NUCLEOTIDE SEQUENCE [LARGE SCALE GENOMIC DNA]</scope>
    <source>
        <strain evidence="2 3">JCM 30026</strain>
    </source>
</reference>
<protein>
    <submittedName>
        <fullName evidence="2">DinB family protein</fullName>
    </submittedName>
</protein>
<name>A0ABR7TK52_9BACT</name>
<feature type="domain" description="DinB-like" evidence="1">
    <location>
        <begin position="40"/>
        <end position="149"/>
    </location>
</feature>
<accession>A0ABR7TK52</accession>
<dbReference type="Proteomes" id="UP000659124">
    <property type="component" value="Unassembled WGS sequence"/>
</dbReference>
<dbReference type="Pfam" id="PF12867">
    <property type="entry name" value="DinB_2"/>
    <property type="match status" value="1"/>
</dbReference>
<evidence type="ECO:0000259" key="1">
    <source>
        <dbReference type="Pfam" id="PF12867"/>
    </source>
</evidence>
<dbReference type="EMBL" id="JACVFC010000001">
    <property type="protein sequence ID" value="MBC9929908.1"/>
    <property type="molecule type" value="Genomic_DNA"/>
</dbReference>
<dbReference type="Gene3D" id="1.20.120.450">
    <property type="entry name" value="dinb family like domain"/>
    <property type="match status" value="1"/>
</dbReference>
<gene>
    <name evidence="2" type="ORF">ICL07_05930</name>
</gene>
<comment type="caution">
    <text evidence="2">The sequence shown here is derived from an EMBL/GenBank/DDBJ whole genome shotgun (WGS) entry which is preliminary data.</text>
</comment>
<dbReference type="InterPro" id="IPR034660">
    <property type="entry name" value="DinB/YfiT-like"/>
</dbReference>